<feature type="compositionally biased region" description="Pro residues" evidence="1">
    <location>
        <begin position="8"/>
        <end position="17"/>
    </location>
</feature>
<name>A0A804NPK9_MAIZE</name>
<organism evidence="2 3">
    <name type="scientific">Zea mays</name>
    <name type="common">Maize</name>
    <dbReference type="NCBI Taxonomy" id="4577"/>
    <lineage>
        <taxon>Eukaryota</taxon>
        <taxon>Viridiplantae</taxon>
        <taxon>Streptophyta</taxon>
        <taxon>Embryophyta</taxon>
        <taxon>Tracheophyta</taxon>
        <taxon>Spermatophyta</taxon>
        <taxon>Magnoliopsida</taxon>
        <taxon>Liliopsida</taxon>
        <taxon>Poales</taxon>
        <taxon>Poaceae</taxon>
        <taxon>PACMAD clade</taxon>
        <taxon>Panicoideae</taxon>
        <taxon>Andropogonodae</taxon>
        <taxon>Andropogoneae</taxon>
        <taxon>Tripsacinae</taxon>
        <taxon>Zea</taxon>
    </lineage>
</organism>
<dbReference type="Gramene" id="Zm00001eb176230_T001">
    <property type="protein sequence ID" value="Zm00001eb176230_P001"/>
    <property type="gene ID" value="Zm00001eb176230"/>
</dbReference>
<reference evidence="2" key="2">
    <citation type="submission" date="2019-07" db="EMBL/GenBank/DDBJ databases">
        <authorList>
            <person name="Seetharam A."/>
            <person name="Woodhouse M."/>
            <person name="Cannon E."/>
        </authorList>
    </citation>
    <scope>NUCLEOTIDE SEQUENCE [LARGE SCALE GENOMIC DNA]</scope>
    <source>
        <strain evidence="2">cv. B73</strain>
    </source>
</reference>
<evidence type="ECO:0000313" key="2">
    <source>
        <dbReference type="EnsemblPlants" id="Zm00001eb176230_P001"/>
    </source>
</evidence>
<evidence type="ECO:0000313" key="3">
    <source>
        <dbReference type="Proteomes" id="UP000007305"/>
    </source>
</evidence>
<dbReference type="Proteomes" id="UP000007305">
    <property type="component" value="Chromosome 4"/>
</dbReference>
<accession>A0A804NPK9</accession>
<protein>
    <submittedName>
        <fullName evidence="2">Uncharacterized protein</fullName>
    </submittedName>
</protein>
<dbReference type="FunCoup" id="A0A804NPK9">
    <property type="interactions" value="470"/>
</dbReference>
<feature type="region of interest" description="Disordered" evidence="1">
    <location>
        <begin position="1"/>
        <end position="22"/>
    </location>
</feature>
<evidence type="ECO:0000256" key="1">
    <source>
        <dbReference type="SAM" id="MobiDB-lite"/>
    </source>
</evidence>
<dbReference type="AlphaFoldDB" id="A0A804NPK9"/>
<sequence length="138" mass="14727">MRPISAVPTPPPPPARYPPRSLYAPASSSARIPLPAPNMEMKASAFDETLAAVLDHLKPHIVGTFLPPCCAGPQSASATGTPLPWIVASALDPRSRPCCGVCSLHGKRVRLWIGHPSALDRRHRPRSASALHPLPQTE</sequence>
<keyword evidence="3" id="KW-1185">Reference proteome</keyword>
<dbReference type="InParanoid" id="A0A804NPK9"/>
<proteinExistence type="predicted"/>
<dbReference type="EnsemblPlants" id="Zm00001eb176230_T001">
    <property type="protein sequence ID" value="Zm00001eb176230_P001"/>
    <property type="gene ID" value="Zm00001eb176230"/>
</dbReference>
<reference evidence="2" key="3">
    <citation type="submission" date="2021-05" db="UniProtKB">
        <authorList>
            <consortium name="EnsemblPlants"/>
        </authorList>
    </citation>
    <scope>IDENTIFICATION</scope>
    <source>
        <strain evidence="2">cv. B73</strain>
    </source>
</reference>
<reference evidence="3" key="1">
    <citation type="journal article" date="2009" name="Science">
        <title>The B73 maize genome: complexity, diversity, and dynamics.</title>
        <authorList>
            <person name="Schnable P.S."/>
            <person name="Ware D."/>
            <person name="Fulton R.S."/>
            <person name="Stein J.C."/>
            <person name="Wei F."/>
            <person name="Pasternak S."/>
            <person name="Liang C."/>
            <person name="Zhang J."/>
            <person name="Fulton L."/>
            <person name="Graves T.A."/>
            <person name="Minx P."/>
            <person name="Reily A.D."/>
            <person name="Courtney L."/>
            <person name="Kruchowski S.S."/>
            <person name="Tomlinson C."/>
            <person name="Strong C."/>
            <person name="Delehaunty K."/>
            <person name="Fronick C."/>
            <person name="Courtney B."/>
            <person name="Rock S.M."/>
            <person name="Belter E."/>
            <person name="Du F."/>
            <person name="Kim K."/>
            <person name="Abbott R.M."/>
            <person name="Cotton M."/>
            <person name="Levy A."/>
            <person name="Marchetto P."/>
            <person name="Ochoa K."/>
            <person name="Jackson S.M."/>
            <person name="Gillam B."/>
            <person name="Chen W."/>
            <person name="Yan L."/>
            <person name="Higginbotham J."/>
            <person name="Cardenas M."/>
            <person name="Waligorski J."/>
            <person name="Applebaum E."/>
            <person name="Phelps L."/>
            <person name="Falcone J."/>
            <person name="Kanchi K."/>
            <person name="Thane T."/>
            <person name="Scimone A."/>
            <person name="Thane N."/>
            <person name="Henke J."/>
            <person name="Wang T."/>
            <person name="Ruppert J."/>
            <person name="Shah N."/>
            <person name="Rotter K."/>
            <person name="Hodges J."/>
            <person name="Ingenthron E."/>
            <person name="Cordes M."/>
            <person name="Kohlberg S."/>
            <person name="Sgro J."/>
            <person name="Delgado B."/>
            <person name="Mead K."/>
            <person name="Chinwalla A."/>
            <person name="Leonard S."/>
            <person name="Crouse K."/>
            <person name="Collura K."/>
            <person name="Kudrna D."/>
            <person name="Currie J."/>
            <person name="He R."/>
            <person name="Angelova A."/>
            <person name="Rajasekar S."/>
            <person name="Mueller T."/>
            <person name="Lomeli R."/>
            <person name="Scara G."/>
            <person name="Ko A."/>
            <person name="Delaney K."/>
            <person name="Wissotski M."/>
            <person name="Lopez G."/>
            <person name="Campos D."/>
            <person name="Braidotti M."/>
            <person name="Ashley E."/>
            <person name="Golser W."/>
            <person name="Kim H."/>
            <person name="Lee S."/>
            <person name="Lin J."/>
            <person name="Dujmic Z."/>
            <person name="Kim W."/>
            <person name="Talag J."/>
            <person name="Zuccolo A."/>
            <person name="Fan C."/>
            <person name="Sebastian A."/>
            <person name="Kramer M."/>
            <person name="Spiegel L."/>
            <person name="Nascimento L."/>
            <person name="Zutavern T."/>
            <person name="Miller B."/>
            <person name="Ambroise C."/>
            <person name="Muller S."/>
            <person name="Spooner W."/>
            <person name="Narechania A."/>
            <person name="Ren L."/>
            <person name="Wei S."/>
            <person name="Kumari S."/>
            <person name="Faga B."/>
            <person name="Levy M.J."/>
            <person name="McMahan L."/>
            <person name="Van Buren P."/>
            <person name="Vaughn M.W."/>
            <person name="Ying K."/>
            <person name="Yeh C.-T."/>
            <person name="Emrich S.J."/>
            <person name="Jia Y."/>
            <person name="Kalyanaraman A."/>
            <person name="Hsia A.-P."/>
            <person name="Barbazuk W.B."/>
            <person name="Baucom R.S."/>
            <person name="Brutnell T.P."/>
            <person name="Carpita N.C."/>
            <person name="Chaparro C."/>
            <person name="Chia J.-M."/>
            <person name="Deragon J.-M."/>
            <person name="Estill J.C."/>
            <person name="Fu Y."/>
            <person name="Jeddeloh J.A."/>
            <person name="Han Y."/>
            <person name="Lee H."/>
            <person name="Li P."/>
            <person name="Lisch D.R."/>
            <person name="Liu S."/>
            <person name="Liu Z."/>
            <person name="Nagel D.H."/>
            <person name="McCann M.C."/>
            <person name="SanMiguel P."/>
            <person name="Myers A.M."/>
            <person name="Nettleton D."/>
            <person name="Nguyen J."/>
            <person name="Penning B.W."/>
            <person name="Ponnala L."/>
            <person name="Schneider K.L."/>
            <person name="Schwartz D.C."/>
            <person name="Sharma A."/>
            <person name="Soderlund C."/>
            <person name="Springer N.M."/>
            <person name="Sun Q."/>
            <person name="Wang H."/>
            <person name="Waterman M."/>
            <person name="Westerman R."/>
            <person name="Wolfgruber T.K."/>
            <person name="Yang L."/>
            <person name="Yu Y."/>
            <person name="Zhang L."/>
            <person name="Zhou S."/>
            <person name="Zhu Q."/>
            <person name="Bennetzen J.L."/>
            <person name="Dawe R.K."/>
            <person name="Jiang J."/>
            <person name="Jiang N."/>
            <person name="Presting G.G."/>
            <person name="Wessler S.R."/>
            <person name="Aluru S."/>
            <person name="Martienssen R.A."/>
            <person name="Clifton S.W."/>
            <person name="McCombie W.R."/>
            <person name="Wing R.A."/>
            <person name="Wilson R.K."/>
        </authorList>
    </citation>
    <scope>NUCLEOTIDE SEQUENCE [LARGE SCALE GENOMIC DNA]</scope>
    <source>
        <strain evidence="3">cv. B73</strain>
    </source>
</reference>